<dbReference type="GO" id="GO:0009432">
    <property type="term" value="P:SOS response"/>
    <property type="evidence" value="ECO:0007669"/>
    <property type="project" value="UniProtKB-KW"/>
</dbReference>
<comment type="similarity">
    <text evidence="1 7">Belongs to the peptidase S24 family.</text>
</comment>
<dbReference type="GeneID" id="74950920"/>
<dbReference type="PRINTS" id="PR00726">
    <property type="entry name" value="LEXASERPTASE"/>
</dbReference>
<dbReference type="Gene3D" id="2.10.109.10">
    <property type="entry name" value="Umud Fragment, subunit A"/>
    <property type="match status" value="1"/>
</dbReference>
<sequence>MKHFFPTPTPEKQFIPLYADNVPAGFPSPAQDYIHARIDLNEYCISHPSATYFLIASGESMIEAGITDGSMLVVDRSIGACHGDIVIASIAGEFTVKRLCLHPVKQLEPMNPTFRPIPLPDDGAELDIVGVVVSTITRLK</sequence>
<evidence type="ECO:0000256" key="5">
    <source>
        <dbReference type="ARBA" id="ARBA00023204"/>
    </source>
</evidence>
<evidence type="ECO:0000256" key="6">
    <source>
        <dbReference type="ARBA" id="ARBA00023236"/>
    </source>
</evidence>
<dbReference type="GO" id="GO:0003677">
    <property type="term" value="F:DNA binding"/>
    <property type="evidence" value="ECO:0007669"/>
    <property type="project" value="InterPro"/>
</dbReference>
<evidence type="ECO:0000313" key="9">
    <source>
        <dbReference type="EMBL" id="SUI88086.1"/>
    </source>
</evidence>
<dbReference type="GO" id="GO:0006355">
    <property type="term" value="P:regulation of DNA-templated transcription"/>
    <property type="evidence" value="ECO:0007669"/>
    <property type="project" value="InterPro"/>
</dbReference>
<dbReference type="InterPro" id="IPR015927">
    <property type="entry name" value="Peptidase_S24_S26A/B/C"/>
</dbReference>
<dbReference type="CDD" id="cd06529">
    <property type="entry name" value="S24_LexA-like"/>
    <property type="match status" value="1"/>
</dbReference>
<reference evidence="9 10" key="1">
    <citation type="submission" date="2018-06" db="EMBL/GenBank/DDBJ databases">
        <authorList>
            <consortium name="Pathogen Informatics"/>
            <person name="Doyle S."/>
        </authorList>
    </citation>
    <scope>NUCLEOTIDE SEQUENCE [LARGE SCALE GENOMIC DNA]</scope>
    <source>
        <strain evidence="9 10">NCTC11544</strain>
    </source>
</reference>
<evidence type="ECO:0000256" key="4">
    <source>
        <dbReference type="ARBA" id="ARBA00022813"/>
    </source>
</evidence>
<keyword evidence="5" id="KW-0234">DNA repair</keyword>
<protein>
    <submittedName>
        <fullName evidence="9">DNA polymerase V subunit UmuD</fullName>
        <ecNumber evidence="9">3.4.21.-</ecNumber>
    </submittedName>
</protein>
<organism evidence="9 10">
    <name type="scientific">Serratia quinivorans</name>
    <dbReference type="NCBI Taxonomy" id="137545"/>
    <lineage>
        <taxon>Bacteria</taxon>
        <taxon>Pseudomonadati</taxon>
        <taxon>Pseudomonadota</taxon>
        <taxon>Gammaproteobacteria</taxon>
        <taxon>Enterobacterales</taxon>
        <taxon>Yersiniaceae</taxon>
        <taxon>Serratia</taxon>
    </lineage>
</organism>
<feature type="domain" description="Peptidase S24/S26A/S26B/S26C" evidence="8">
    <location>
        <begin position="16"/>
        <end position="133"/>
    </location>
</feature>
<dbReference type="InterPro" id="IPR050077">
    <property type="entry name" value="LexA_repressor"/>
</dbReference>
<dbReference type="InterPro" id="IPR039418">
    <property type="entry name" value="LexA-like"/>
</dbReference>
<evidence type="ECO:0000256" key="2">
    <source>
        <dbReference type="ARBA" id="ARBA00022763"/>
    </source>
</evidence>
<keyword evidence="2" id="KW-0227">DNA damage</keyword>
<gene>
    <name evidence="9" type="primary">umuD_2</name>
    <name evidence="9" type="ORF">NCTC11544_05095</name>
</gene>
<evidence type="ECO:0000256" key="3">
    <source>
        <dbReference type="ARBA" id="ARBA00022801"/>
    </source>
</evidence>
<dbReference type="Pfam" id="PF00717">
    <property type="entry name" value="Peptidase_S24"/>
    <property type="match status" value="1"/>
</dbReference>
<dbReference type="AlphaFoldDB" id="A0A2X2GVH5"/>
<dbReference type="InterPro" id="IPR036286">
    <property type="entry name" value="LexA/Signal_pep-like_sf"/>
</dbReference>
<dbReference type="PANTHER" id="PTHR33516:SF2">
    <property type="entry name" value="LEXA REPRESSOR-RELATED"/>
    <property type="match status" value="1"/>
</dbReference>
<dbReference type="EC" id="3.4.21.-" evidence="9"/>
<dbReference type="NCBIfam" id="NF007621">
    <property type="entry name" value="PRK10276.1"/>
    <property type="match status" value="1"/>
</dbReference>
<dbReference type="SUPFAM" id="SSF51306">
    <property type="entry name" value="LexA/Signal peptidase"/>
    <property type="match status" value="1"/>
</dbReference>
<keyword evidence="6" id="KW-0742">SOS response</keyword>
<evidence type="ECO:0000256" key="1">
    <source>
        <dbReference type="ARBA" id="ARBA00007484"/>
    </source>
</evidence>
<proteinExistence type="inferred from homology"/>
<evidence type="ECO:0000313" key="10">
    <source>
        <dbReference type="Proteomes" id="UP000255529"/>
    </source>
</evidence>
<dbReference type="GO" id="GO:0016787">
    <property type="term" value="F:hydrolase activity"/>
    <property type="evidence" value="ECO:0007669"/>
    <property type="project" value="UniProtKB-KW"/>
</dbReference>
<dbReference type="RefSeq" id="WP_012145333.1">
    <property type="nucleotide sequence ID" value="NZ_CAMIRZ010000001.1"/>
</dbReference>
<keyword evidence="4 7" id="KW-0068">Autocatalytic cleavage</keyword>
<dbReference type="InterPro" id="IPR006197">
    <property type="entry name" value="Peptidase_S24_LexA"/>
</dbReference>
<dbReference type="GO" id="GO:0006281">
    <property type="term" value="P:DNA repair"/>
    <property type="evidence" value="ECO:0007669"/>
    <property type="project" value="UniProtKB-KW"/>
</dbReference>
<dbReference type="EMBL" id="UGYN01000002">
    <property type="protein sequence ID" value="SUI88086.1"/>
    <property type="molecule type" value="Genomic_DNA"/>
</dbReference>
<dbReference type="Proteomes" id="UP000255529">
    <property type="component" value="Unassembled WGS sequence"/>
</dbReference>
<evidence type="ECO:0000256" key="7">
    <source>
        <dbReference type="RuleBase" id="RU003991"/>
    </source>
</evidence>
<evidence type="ECO:0000259" key="8">
    <source>
        <dbReference type="Pfam" id="PF00717"/>
    </source>
</evidence>
<keyword evidence="3 7" id="KW-0378">Hydrolase</keyword>
<name>A0A2X2GVH5_9GAMM</name>
<dbReference type="PANTHER" id="PTHR33516">
    <property type="entry name" value="LEXA REPRESSOR"/>
    <property type="match status" value="1"/>
</dbReference>
<accession>A0A2X2GVH5</accession>